<dbReference type="InterPro" id="IPR036179">
    <property type="entry name" value="Ig-like_dom_sf"/>
</dbReference>
<organism evidence="3 4">
    <name type="scientific">Cyprinus carpio</name>
    <name type="common">Common carp</name>
    <dbReference type="NCBI Taxonomy" id="7962"/>
    <lineage>
        <taxon>Eukaryota</taxon>
        <taxon>Metazoa</taxon>
        <taxon>Chordata</taxon>
        <taxon>Craniata</taxon>
        <taxon>Vertebrata</taxon>
        <taxon>Euteleostomi</taxon>
        <taxon>Actinopterygii</taxon>
        <taxon>Neopterygii</taxon>
        <taxon>Teleostei</taxon>
        <taxon>Ostariophysi</taxon>
        <taxon>Cypriniformes</taxon>
        <taxon>Cyprinidae</taxon>
        <taxon>Cyprininae</taxon>
        <taxon>Cyprinus</taxon>
    </lineage>
</organism>
<reference evidence="3" key="1">
    <citation type="submission" date="2025-08" db="UniProtKB">
        <authorList>
            <consortium name="Ensembl"/>
        </authorList>
    </citation>
    <scope>IDENTIFICATION</scope>
</reference>
<dbReference type="PANTHER" id="PTHR21063:SF4">
    <property type="entry name" value="CD48 ANTIGEN-RELATED"/>
    <property type="match status" value="1"/>
</dbReference>
<dbReference type="InterPro" id="IPR003598">
    <property type="entry name" value="Ig_sub2"/>
</dbReference>
<dbReference type="SMART" id="SM00409">
    <property type="entry name" value="IG"/>
    <property type="match status" value="16"/>
</dbReference>
<dbReference type="Gene3D" id="2.60.40.10">
    <property type="entry name" value="Immunoglobulins"/>
    <property type="match status" value="16"/>
</dbReference>
<sequence>MTYFSNLLSLLLYLLVYGNVMSDDRDTFFVTEGDSVTLQYYMRETQDQDIRIIHDKGYSIDSCTFTDHLTCRFDHKGLRDRLKVYENGSLTITNTKVTDSGDYDITTFFQSHVRHRTRSYSVVVRGFFSFDTDGVSVMEGDSVTLHIGDQVNQEQKIRWYFNQTEIARILEYDPFHHSRICTDVQCNNDTERFRDRLKLDHQTGSLTIRDITNTDSGFYDLLINSVWDNHHFIRYSSRSSSNTKIFIVAVHDVPAAERHKMKRKSVKEGESVTLDTRVKKYPRHLITWYFNDIIIAVINGVQSKICTDERFRDRLKLDHQTGSLTIKNTRTTDSGFYKLQIRSSRFTIMRSFSVSASSYSVDSGKVSVMEGDLVTLHTAVETNQQEEIRWRFNDMLIAGITGDLSFICTDVQCNNPAERFRDRLKLDHQTGSLTIRDIRTTDSGDYTLEINSSSSIQRNVSVTVTGVSAAERDKMKRKSVKEGESVTLDTHVINKPDIMWHFNETVITGDQCKICTDFQCKDAEERFRDRLKLDNQTGSLTITNTRTTDSGLYKLQITSYSTIHVTSVKSFSVTVTSNVMSDDSDTLFVTEGDSFTLKYDMRKTQNQDILLHHDGIGYPVGNCIYLSCEYANREFRDRLKVNENGSLTITNTTVTDSGDYGISIYGGHDSFRIGSYSVVVRVFFSFDTDGVSVMEGDSVTLHTGVLLNQEEKIRDQIIPKKRNSFQIELTTKITWYFNQTAIARILEYNPFRHRRICTDVLCNKGNERFRDRLKLDRKTGSLTIRDIRTTDSGLYDLLINWDHIFSVRSTSSNTKIFIVAVHDVPAAERHKMKRKSVKEGESVTLDTHVTKNPNNSITWYFNDIRIAVITGDQSEICSVERFRDRLKLDHQTGSLTITNTTNTDSGLYKLQIRSSRFTIIRSFSVSAASYSVDSGKVSLMEGDSITFHTDVETNQQEEIRWRFNKILIAEIIGDLSFICIDVQCNNYAERFRDRLKLDHQTGSLTIIDIRTTDSGDYTLEINSSSIIQRNVSVTVTGVSAAERDKMKTKSVKEGESVTLDTYVINKPDIMWHFNKTVITGDQCKICTDVQCEYSEERFRDRLKLDNQTGSLTITNTRITDSGLYKLQITSYSTIRVTSVKSFSVTVTGVVPVSVRTRDSLTLRNNVKTNQQEEIRWYFNDTLIAEITDDLKICTNVWCKERFKDRLKLEEFGSLAIMNIRTEDAGEYKLMISGSIVEIFYVSVTSYSVDSGKVSVKEGYSVTLHTDVETNQQVEIRWHFNKILIAGITGLSRYNCKDIQCNKDVAERFRDRLQLQYRTGSLTIMNTRTTDSGDYELQIINSSNIIKRTVGVNVTGVSAAERDEMKRKSVKEGESVTLDTHVINKPDNLMWHFDEIVITGDQSNICTDVQCEYSEERFRDRLKLDNQTGSLTITNTRITDSGLYKLQITSYSTIRVTSEKSFSVTVIGNVMSDDRDTFFVTEGDSFTLKYYMREELWDIWMYHDGERYSIRYCRHHNWCISDYEGFGDRLEGNQNGPLTITNTKVTDSGDYRIETRFGNRILYSSTVVVRGFFSFDTDGVSVMEGDSVTLHTGVLLNQEEKISDQIIPTKKISAQIKVTAKIRWYFNKSAIVRILGDLSYICTDVLCNKGNERFRDRLKLDHQTGSLTIRDIRTTDSGLYDLLINWDNNHSSSSSSSSKRRIESWQRRSRMWRRTSNTKIFIVAVHGVSAAERDEMKRKSVKEGETVTLDTYVINKPDNLMWHFNETIITGDQCKIYTDVQCEDSEERFRDRLKLDNQTGSLTITNTRTTDSGLYKLQITSYSTIRVTSVKSFSVTVTGEYHLVIQ</sequence>
<dbReference type="PROSITE" id="PS50835">
    <property type="entry name" value="IG_LIKE"/>
    <property type="match status" value="2"/>
</dbReference>
<evidence type="ECO:0000313" key="4">
    <source>
        <dbReference type="Proteomes" id="UP000694427"/>
    </source>
</evidence>
<evidence type="ECO:0000256" key="1">
    <source>
        <dbReference type="SAM" id="SignalP"/>
    </source>
</evidence>
<dbReference type="Ensembl" id="ENSCCRT00010065043.1">
    <property type="protein sequence ID" value="ENSCCRP00010059327.1"/>
    <property type="gene ID" value="ENSCCRG00010025133.1"/>
</dbReference>
<dbReference type="Pfam" id="PF07686">
    <property type="entry name" value="V-set"/>
    <property type="match status" value="3"/>
</dbReference>
<dbReference type="InterPro" id="IPR013106">
    <property type="entry name" value="Ig_V-set"/>
</dbReference>
<evidence type="ECO:0000259" key="2">
    <source>
        <dbReference type="PROSITE" id="PS50835"/>
    </source>
</evidence>
<feature type="signal peptide" evidence="1">
    <location>
        <begin position="1"/>
        <end position="22"/>
    </location>
</feature>
<dbReference type="Pfam" id="PF13927">
    <property type="entry name" value="Ig_3"/>
    <property type="match status" value="2"/>
</dbReference>
<dbReference type="Proteomes" id="UP000694427">
    <property type="component" value="Unplaced"/>
</dbReference>
<dbReference type="PANTHER" id="PTHR21063">
    <property type="entry name" value="LFA-3"/>
    <property type="match status" value="1"/>
</dbReference>
<feature type="domain" description="Ig-like" evidence="2">
    <location>
        <begin position="825"/>
        <end position="926"/>
    </location>
</feature>
<dbReference type="InterPro" id="IPR006626">
    <property type="entry name" value="PbH1"/>
</dbReference>
<feature type="chain" id="PRO_5034280092" description="Ig-like domain-containing protein" evidence="1">
    <location>
        <begin position="23"/>
        <end position="1845"/>
    </location>
</feature>
<accession>A0A8C1L9H6</accession>
<dbReference type="InterPro" id="IPR007110">
    <property type="entry name" value="Ig-like_dom"/>
</dbReference>
<feature type="domain" description="Ig-like" evidence="2">
    <location>
        <begin position="254"/>
        <end position="355"/>
    </location>
</feature>
<dbReference type="SMART" id="SM00710">
    <property type="entry name" value="PbH1"/>
    <property type="match status" value="9"/>
</dbReference>
<dbReference type="SUPFAM" id="SSF48726">
    <property type="entry name" value="Immunoglobulin"/>
    <property type="match status" value="16"/>
</dbReference>
<proteinExistence type="predicted"/>
<keyword evidence="4" id="KW-1185">Reference proteome</keyword>
<protein>
    <recommendedName>
        <fullName evidence="2">Ig-like domain-containing protein</fullName>
    </recommendedName>
</protein>
<keyword evidence="1" id="KW-0732">Signal</keyword>
<dbReference type="SMART" id="SM00408">
    <property type="entry name" value="IGc2"/>
    <property type="match status" value="7"/>
</dbReference>
<dbReference type="InterPro" id="IPR013783">
    <property type="entry name" value="Ig-like_fold"/>
</dbReference>
<reference evidence="3" key="2">
    <citation type="submission" date="2025-09" db="UniProtKB">
        <authorList>
            <consortium name="Ensembl"/>
        </authorList>
    </citation>
    <scope>IDENTIFICATION</scope>
</reference>
<evidence type="ECO:0000313" key="3">
    <source>
        <dbReference type="Ensembl" id="ENSCCRP00010059327.1"/>
    </source>
</evidence>
<name>A0A8C1L9H6_CYPCA</name>
<dbReference type="InterPro" id="IPR003599">
    <property type="entry name" value="Ig_sub"/>
</dbReference>